<comment type="cofactor">
    <cofactor evidence="1">
        <name>a divalent metal cation</name>
        <dbReference type="ChEBI" id="CHEBI:60240"/>
    </cofactor>
</comment>
<evidence type="ECO:0000256" key="3">
    <source>
        <dbReference type="ARBA" id="ARBA00022723"/>
    </source>
</evidence>
<feature type="binding site" evidence="7">
    <location>
        <position position="118"/>
    </location>
    <ligand>
        <name>Mg(2+)</name>
        <dbReference type="ChEBI" id="CHEBI:18420"/>
    </ligand>
</feature>
<dbReference type="RefSeq" id="WP_057408301.1">
    <property type="nucleotide sequence ID" value="NZ_LJRC01000046.1"/>
</dbReference>
<evidence type="ECO:0000256" key="2">
    <source>
        <dbReference type="ARBA" id="ARBA00016549"/>
    </source>
</evidence>
<dbReference type="Pfam" id="PF03737">
    <property type="entry name" value="RraA-like"/>
    <property type="match status" value="1"/>
</dbReference>
<dbReference type="InterPro" id="IPR005493">
    <property type="entry name" value="RraA/RraA-like"/>
</dbReference>
<dbReference type="CDD" id="cd16841">
    <property type="entry name" value="RraA_family"/>
    <property type="match status" value="1"/>
</dbReference>
<dbReference type="PANTHER" id="PTHR33254">
    <property type="entry name" value="4-HYDROXY-4-METHYL-2-OXOGLUTARATE ALDOLASE 3-RELATED"/>
    <property type="match status" value="1"/>
</dbReference>
<dbReference type="Proteomes" id="UP000050562">
    <property type="component" value="Unassembled WGS sequence"/>
</dbReference>
<evidence type="ECO:0000313" key="9">
    <source>
        <dbReference type="Proteomes" id="UP000050562"/>
    </source>
</evidence>
<dbReference type="Gene3D" id="3.50.30.40">
    <property type="entry name" value="Ribonuclease E inhibitor RraA/RraA-like"/>
    <property type="match status" value="1"/>
</dbReference>
<dbReference type="GO" id="GO:0046872">
    <property type="term" value="F:metal ion binding"/>
    <property type="evidence" value="ECO:0007669"/>
    <property type="project" value="UniProtKB-KW"/>
</dbReference>
<dbReference type="PATRIC" id="fig|251707.3.peg.3498"/>
<keyword evidence="3 7" id="KW-0479">Metal-binding</keyword>
<dbReference type="EMBL" id="LJRC01000046">
    <property type="protein sequence ID" value="KPY40045.1"/>
    <property type="molecule type" value="Genomic_DNA"/>
</dbReference>
<keyword evidence="7" id="KW-0460">Magnesium</keyword>
<evidence type="ECO:0000256" key="1">
    <source>
        <dbReference type="ARBA" id="ARBA00001968"/>
    </source>
</evidence>
<dbReference type="InterPro" id="IPR036704">
    <property type="entry name" value="RraA/RraA-like_sf"/>
</dbReference>
<evidence type="ECO:0000256" key="4">
    <source>
        <dbReference type="ARBA" id="ARBA00023239"/>
    </source>
</evidence>
<organism evidence="8 9">
    <name type="scientific">Pseudomonas syringae pv. primulae</name>
    <dbReference type="NCBI Taxonomy" id="251707"/>
    <lineage>
        <taxon>Bacteria</taxon>
        <taxon>Pseudomonadati</taxon>
        <taxon>Pseudomonadota</taxon>
        <taxon>Gammaproteobacteria</taxon>
        <taxon>Pseudomonadales</taxon>
        <taxon>Pseudomonadaceae</taxon>
        <taxon>Pseudomonas</taxon>
    </lineage>
</organism>
<sequence length="218" mass="23236">MPMNERIAPRQQHISQDVLDQYRDISASTIGHVTESGYLPGIRPVFEGARMVGNVVTVKVDLPDGSILRDALINSEPGDVLVVECTGDAHCACWGELRTLAGLIKGLAGVVVSGSVTDVAALRAHGLPVFSRGISAVTTRSLGQSGALNHPVRIGEVTVQPGDLAIGDDDGVFILSAQQAGELLPELLAKEQADRARRDELLGRLVEKRMNVSKRFVV</sequence>
<accession>A0A0P9YAP9</accession>
<dbReference type="GO" id="GO:0016829">
    <property type="term" value="F:lyase activity"/>
    <property type="evidence" value="ECO:0007669"/>
    <property type="project" value="UniProtKB-KW"/>
</dbReference>
<name>A0A0P9YAP9_9PSED</name>
<keyword evidence="4" id="KW-0456">Lyase</keyword>
<comment type="cofactor">
    <cofactor evidence="7">
        <name>Mg(2+)</name>
        <dbReference type="ChEBI" id="CHEBI:18420"/>
    </cofactor>
</comment>
<keyword evidence="8" id="KW-0808">Transferase</keyword>
<dbReference type="PANTHER" id="PTHR33254:SF4">
    <property type="entry name" value="4-HYDROXY-4-METHYL-2-OXOGLUTARATE ALDOLASE 3-RELATED"/>
    <property type="match status" value="1"/>
</dbReference>
<reference evidence="8 9" key="1">
    <citation type="submission" date="2015-09" db="EMBL/GenBank/DDBJ databases">
        <title>Genome announcement of multiple Pseudomonas syringae strains.</title>
        <authorList>
            <person name="Thakur S."/>
            <person name="Wang P.W."/>
            <person name="Gong Y."/>
            <person name="Weir B.S."/>
            <person name="Guttman D.S."/>
        </authorList>
    </citation>
    <scope>NUCLEOTIDE SEQUENCE [LARGE SCALE GENOMIC DNA]</scope>
    <source>
        <strain evidence="8 9">ICMP3956</strain>
    </source>
</reference>
<dbReference type="GO" id="GO:0032259">
    <property type="term" value="P:methylation"/>
    <property type="evidence" value="ECO:0007669"/>
    <property type="project" value="UniProtKB-KW"/>
</dbReference>
<keyword evidence="8" id="KW-0489">Methyltransferase</keyword>
<proteinExistence type="predicted"/>
<dbReference type="GO" id="GO:0008168">
    <property type="term" value="F:methyltransferase activity"/>
    <property type="evidence" value="ECO:0007669"/>
    <property type="project" value="UniProtKB-KW"/>
</dbReference>
<evidence type="ECO:0000313" key="8">
    <source>
        <dbReference type="EMBL" id="KPY40045.1"/>
    </source>
</evidence>
<comment type="caution">
    <text evidence="8">The sequence shown here is derived from an EMBL/GenBank/DDBJ whole genome shotgun (WGS) entry which is preliminary data.</text>
</comment>
<evidence type="ECO:0000256" key="5">
    <source>
        <dbReference type="ARBA" id="ARBA00029596"/>
    </source>
</evidence>
<dbReference type="SUPFAM" id="SSF89562">
    <property type="entry name" value="RraA-like"/>
    <property type="match status" value="1"/>
</dbReference>
<gene>
    <name evidence="8" type="ORF">ALO52_02619</name>
</gene>
<evidence type="ECO:0000256" key="7">
    <source>
        <dbReference type="PIRSR" id="PIRSR605493-1"/>
    </source>
</evidence>
<evidence type="ECO:0000256" key="6">
    <source>
        <dbReference type="ARBA" id="ARBA00030169"/>
    </source>
</evidence>
<dbReference type="AlphaFoldDB" id="A0A0P9YAP9"/>
<protein>
    <recommendedName>
        <fullName evidence="2">Putative 4-hydroxy-4-methyl-2-oxoglutarate aldolase</fullName>
    </recommendedName>
    <alternativeName>
        <fullName evidence="5">Regulator of ribonuclease activity homolog</fullName>
    </alternativeName>
    <alternativeName>
        <fullName evidence="6">RraA-like protein</fullName>
    </alternativeName>
</protein>